<evidence type="ECO:0008006" key="4">
    <source>
        <dbReference type="Google" id="ProtNLM"/>
    </source>
</evidence>
<gene>
    <name evidence="3" type="ORF">RMAR0315_LOCUS5182</name>
</gene>
<keyword evidence="2" id="KW-0472">Membrane</keyword>
<accession>A0A7S0BJW0</accession>
<evidence type="ECO:0000256" key="2">
    <source>
        <dbReference type="SAM" id="Phobius"/>
    </source>
</evidence>
<keyword evidence="2" id="KW-1133">Transmembrane helix</keyword>
<name>A0A7S0BJW0_9RHOD</name>
<dbReference type="AlphaFoldDB" id="A0A7S0BJW0"/>
<dbReference type="PANTHER" id="PTHR28112:SF1">
    <property type="entry name" value="SRP-INDEPENDENT TARGETING PROTEIN 3"/>
    <property type="match status" value="1"/>
</dbReference>
<dbReference type="Pfam" id="PF10032">
    <property type="entry name" value="Pho88"/>
    <property type="match status" value="1"/>
</dbReference>
<protein>
    <recommendedName>
        <fullName evidence="4">Inorganic phosphate transporter</fullName>
    </recommendedName>
</protein>
<evidence type="ECO:0000256" key="1">
    <source>
        <dbReference type="SAM" id="MobiDB-lite"/>
    </source>
</evidence>
<feature type="compositionally biased region" description="Acidic residues" evidence="1">
    <location>
        <begin position="189"/>
        <end position="202"/>
    </location>
</feature>
<dbReference type="EMBL" id="HBEK01009359">
    <property type="protein sequence ID" value="CAD8395196.1"/>
    <property type="molecule type" value="Transcribed_RNA"/>
</dbReference>
<keyword evidence="2" id="KW-0812">Transmembrane</keyword>
<feature type="compositionally biased region" description="Acidic residues" evidence="1">
    <location>
        <begin position="211"/>
        <end position="225"/>
    </location>
</feature>
<reference evidence="3" key="1">
    <citation type="submission" date="2021-01" db="EMBL/GenBank/DDBJ databases">
        <authorList>
            <person name="Corre E."/>
            <person name="Pelletier E."/>
            <person name="Niang G."/>
            <person name="Scheremetjew M."/>
            <person name="Finn R."/>
            <person name="Kale V."/>
            <person name="Holt S."/>
            <person name="Cochrane G."/>
            <person name="Meng A."/>
            <person name="Brown T."/>
            <person name="Cohen L."/>
        </authorList>
    </citation>
    <scope>NUCLEOTIDE SEQUENCE</scope>
    <source>
        <strain evidence="3">UTEX LB 2760</strain>
    </source>
</reference>
<dbReference type="InterPro" id="IPR012098">
    <property type="entry name" value="SND3_fun"/>
</dbReference>
<sequence length="231" mass="25359">MAGLASPQVRNLVIFLGLLYGMRQVDQNDPVAINFCRIVFGLYLLLGLAFQAYVTKVVTDKKDTREIEVPPQPALGSPAGPPEKKTVMEYDLGQLSTQRTQMLMNSLMVAFFHFKMGQVSPLVMTSVMGIMRFLDDPMFKIHVLKNEAVGALERPFKADANPLMGWLMGQMNPEAGANPEADGNAEGAIEGEDEVTDDDGDSNESNSHEAEQEENGEDDAAEESEESKKTK</sequence>
<dbReference type="GO" id="GO:0005739">
    <property type="term" value="C:mitochondrion"/>
    <property type="evidence" value="ECO:0007669"/>
    <property type="project" value="TreeGrafter"/>
</dbReference>
<dbReference type="GO" id="GO:0045047">
    <property type="term" value="P:protein targeting to ER"/>
    <property type="evidence" value="ECO:0007669"/>
    <property type="project" value="InterPro"/>
</dbReference>
<dbReference type="GO" id="GO:0005783">
    <property type="term" value="C:endoplasmic reticulum"/>
    <property type="evidence" value="ECO:0007669"/>
    <property type="project" value="InterPro"/>
</dbReference>
<proteinExistence type="predicted"/>
<dbReference type="PANTHER" id="PTHR28112">
    <property type="entry name" value="SRP-INDEPENDENT TARGETING PROTEIN 3"/>
    <property type="match status" value="1"/>
</dbReference>
<evidence type="ECO:0000313" key="3">
    <source>
        <dbReference type="EMBL" id="CAD8395196.1"/>
    </source>
</evidence>
<feature type="transmembrane region" description="Helical" evidence="2">
    <location>
        <begin position="31"/>
        <end position="54"/>
    </location>
</feature>
<organism evidence="3">
    <name type="scientific">Rhodosorus marinus</name>
    <dbReference type="NCBI Taxonomy" id="101924"/>
    <lineage>
        <taxon>Eukaryota</taxon>
        <taxon>Rhodophyta</taxon>
        <taxon>Stylonematophyceae</taxon>
        <taxon>Stylonematales</taxon>
        <taxon>Stylonemataceae</taxon>
        <taxon>Rhodosorus</taxon>
    </lineage>
</organism>
<feature type="region of interest" description="Disordered" evidence="1">
    <location>
        <begin position="170"/>
        <end position="231"/>
    </location>
</feature>